<keyword evidence="2" id="KW-1185">Reference proteome</keyword>
<reference evidence="1" key="1">
    <citation type="submission" date="2021-06" db="EMBL/GenBank/DDBJ databases">
        <authorList>
            <person name="Kallberg Y."/>
            <person name="Tangrot J."/>
            <person name="Rosling A."/>
        </authorList>
    </citation>
    <scope>NUCLEOTIDE SEQUENCE</scope>
    <source>
        <strain evidence="1">MA461A</strain>
    </source>
</reference>
<comment type="caution">
    <text evidence="1">The sequence shown here is derived from an EMBL/GenBank/DDBJ whole genome shotgun (WGS) entry which is preliminary data.</text>
</comment>
<dbReference type="Proteomes" id="UP000789920">
    <property type="component" value="Unassembled WGS sequence"/>
</dbReference>
<accession>A0ACA9SXB6</accession>
<protein>
    <submittedName>
        <fullName evidence="1">1218_t:CDS:1</fullName>
    </submittedName>
</protein>
<organism evidence="1 2">
    <name type="scientific">Racocetra persica</name>
    <dbReference type="NCBI Taxonomy" id="160502"/>
    <lineage>
        <taxon>Eukaryota</taxon>
        <taxon>Fungi</taxon>
        <taxon>Fungi incertae sedis</taxon>
        <taxon>Mucoromycota</taxon>
        <taxon>Glomeromycotina</taxon>
        <taxon>Glomeromycetes</taxon>
        <taxon>Diversisporales</taxon>
        <taxon>Gigasporaceae</taxon>
        <taxon>Racocetra</taxon>
    </lineage>
</organism>
<evidence type="ECO:0000313" key="2">
    <source>
        <dbReference type="Proteomes" id="UP000789920"/>
    </source>
</evidence>
<dbReference type="EMBL" id="CAJVQC010169630">
    <property type="protein sequence ID" value="CAG8850207.1"/>
    <property type="molecule type" value="Genomic_DNA"/>
</dbReference>
<proteinExistence type="predicted"/>
<gene>
    <name evidence="1" type="ORF">RPERSI_LOCUS35974</name>
</gene>
<name>A0ACA9SXB6_9GLOM</name>
<sequence>MDNRPATEEELKKYAFLTSLLNLKPEKTKPPANVELWVQYKVVKSDNATYTYTITNR</sequence>
<evidence type="ECO:0000313" key="1">
    <source>
        <dbReference type="EMBL" id="CAG8850207.1"/>
    </source>
</evidence>
<feature type="non-terminal residue" evidence="1">
    <location>
        <position position="57"/>
    </location>
</feature>